<evidence type="ECO:0000313" key="3">
    <source>
        <dbReference type="EMBL" id="MFF3667222.1"/>
    </source>
</evidence>
<evidence type="ECO:0000256" key="2">
    <source>
        <dbReference type="SAM" id="Phobius"/>
    </source>
</evidence>
<gene>
    <name evidence="3" type="ORF">ACFYXI_16625</name>
</gene>
<keyword evidence="4" id="KW-1185">Reference proteome</keyword>
<evidence type="ECO:0000313" key="4">
    <source>
        <dbReference type="Proteomes" id="UP001602013"/>
    </source>
</evidence>
<dbReference type="Proteomes" id="UP001602013">
    <property type="component" value="Unassembled WGS sequence"/>
</dbReference>
<comment type="caution">
    <text evidence="3">The sequence shown here is derived from an EMBL/GenBank/DDBJ whole genome shotgun (WGS) entry which is preliminary data.</text>
</comment>
<name>A0ABW6SQG5_9ACTN</name>
<keyword evidence="2" id="KW-0472">Membrane</keyword>
<reference evidence="3 4" key="1">
    <citation type="submission" date="2024-10" db="EMBL/GenBank/DDBJ databases">
        <title>The Natural Products Discovery Center: Release of the First 8490 Sequenced Strains for Exploring Actinobacteria Biosynthetic Diversity.</title>
        <authorList>
            <person name="Kalkreuter E."/>
            <person name="Kautsar S.A."/>
            <person name="Yang D."/>
            <person name="Bader C.D."/>
            <person name="Teijaro C.N."/>
            <person name="Fluegel L."/>
            <person name="Davis C.M."/>
            <person name="Simpson J.R."/>
            <person name="Lauterbach L."/>
            <person name="Steele A.D."/>
            <person name="Gui C."/>
            <person name="Meng S."/>
            <person name="Li G."/>
            <person name="Viehrig K."/>
            <person name="Ye F."/>
            <person name="Su P."/>
            <person name="Kiefer A.F."/>
            <person name="Nichols A."/>
            <person name="Cepeda A.J."/>
            <person name="Yan W."/>
            <person name="Fan B."/>
            <person name="Jiang Y."/>
            <person name="Adhikari A."/>
            <person name="Zheng C.-J."/>
            <person name="Schuster L."/>
            <person name="Cowan T.M."/>
            <person name="Smanski M.J."/>
            <person name="Chevrette M.G."/>
            <person name="De Carvalho L.P.S."/>
            <person name="Shen B."/>
        </authorList>
    </citation>
    <scope>NUCLEOTIDE SEQUENCE [LARGE SCALE GENOMIC DNA]</scope>
    <source>
        <strain evidence="3 4">NPDC002173</strain>
    </source>
</reference>
<proteinExistence type="predicted"/>
<feature type="region of interest" description="Disordered" evidence="1">
    <location>
        <begin position="147"/>
        <end position="167"/>
    </location>
</feature>
<organism evidence="3 4">
    <name type="scientific">Microtetraspora malaysiensis</name>
    <dbReference type="NCBI Taxonomy" id="161358"/>
    <lineage>
        <taxon>Bacteria</taxon>
        <taxon>Bacillati</taxon>
        <taxon>Actinomycetota</taxon>
        <taxon>Actinomycetes</taxon>
        <taxon>Streptosporangiales</taxon>
        <taxon>Streptosporangiaceae</taxon>
        <taxon>Microtetraspora</taxon>
    </lineage>
</organism>
<keyword evidence="2" id="KW-1133">Transmembrane helix</keyword>
<accession>A0ABW6SQG5</accession>
<protein>
    <submittedName>
        <fullName evidence="3">Uncharacterized protein</fullName>
    </submittedName>
</protein>
<keyword evidence="2" id="KW-0812">Transmembrane</keyword>
<dbReference type="RefSeq" id="WP_387412114.1">
    <property type="nucleotide sequence ID" value="NZ_JBIASD010000010.1"/>
</dbReference>
<dbReference type="EMBL" id="JBIASD010000010">
    <property type="protein sequence ID" value="MFF3667222.1"/>
    <property type="molecule type" value="Genomic_DNA"/>
</dbReference>
<evidence type="ECO:0000256" key="1">
    <source>
        <dbReference type="SAM" id="MobiDB-lite"/>
    </source>
</evidence>
<sequence>MADWAKLIEAIAGLVGAVAWPTAIVLAVWLIMRRHRSAFERLIDRVKAVSYPGGQIDLTEIETQKQERVEELTQRAAAPEITEDERRETALKLAEEAEMLGAFRAERGLVDIGRDRPVWVPFGWLAEASQNPSLIDAALRRIRDYPARSAGSSVRSQRPSDGKASVS</sequence>
<feature type="transmembrane region" description="Helical" evidence="2">
    <location>
        <begin position="12"/>
        <end position="32"/>
    </location>
</feature>
<feature type="compositionally biased region" description="Polar residues" evidence="1">
    <location>
        <begin position="150"/>
        <end position="159"/>
    </location>
</feature>